<reference evidence="1 2" key="1">
    <citation type="journal article" date="2006" name="Science">
        <title>The genome of black cottonwood, Populus trichocarpa (Torr. &amp; Gray).</title>
        <authorList>
            <person name="Tuskan G.A."/>
            <person name="Difazio S."/>
            <person name="Jansson S."/>
            <person name="Bohlmann J."/>
            <person name="Grigoriev I."/>
            <person name="Hellsten U."/>
            <person name="Putnam N."/>
            <person name="Ralph S."/>
            <person name="Rombauts S."/>
            <person name="Salamov A."/>
            <person name="Schein J."/>
            <person name="Sterck L."/>
            <person name="Aerts A."/>
            <person name="Bhalerao R.R."/>
            <person name="Bhalerao R.P."/>
            <person name="Blaudez D."/>
            <person name="Boerjan W."/>
            <person name="Brun A."/>
            <person name="Brunner A."/>
            <person name="Busov V."/>
            <person name="Campbell M."/>
            <person name="Carlson J."/>
            <person name="Chalot M."/>
            <person name="Chapman J."/>
            <person name="Chen G.L."/>
            <person name="Cooper D."/>
            <person name="Coutinho P.M."/>
            <person name="Couturier J."/>
            <person name="Covert S."/>
            <person name="Cronk Q."/>
            <person name="Cunningham R."/>
            <person name="Davis J."/>
            <person name="Degroeve S."/>
            <person name="Dejardin A."/>
            <person name="Depamphilis C."/>
            <person name="Detter J."/>
            <person name="Dirks B."/>
            <person name="Dubchak I."/>
            <person name="Duplessis S."/>
            <person name="Ehlting J."/>
            <person name="Ellis B."/>
            <person name="Gendler K."/>
            <person name="Goodstein D."/>
            <person name="Gribskov M."/>
            <person name="Grimwood J."/>
            <person name="Groover A."/>
            <person name="Gunter L."/>
            <person name="Hamberger B."/>
            <person name="Heinze B."/>
            <person name="Helariutta Y."/>
            <person name="Henrissat B."/>
            <person name="Holligan D."/>
            <person name="Holt R."/>
            <person name="Huang W."/>
            <person name="Islam-Faridi N."/>
            <person name="Jones S."/>
            <person name="Jones-Rhoades M."/>
            <person name="Jorgensen R."/>
            <person name="Joshi C."/>
            <person name="Kangasjarvi J."/>
            <person name="Karlsson J."/>
            <person name="Kelleher C."/>
            <person name="Kirkpatrick R."/>
            <person name="Kirst M."/>
            <person name="Kohler A."/>
            <person name="Kalluri U."/>
            <person name="Larimer F."/>
            <person name="Leebens-Mack J."/>
            <person name="Leple J.C."/>
            <person name="Locascio P."/>
            <person name="Lou Y."/>
            <person name="Lucas S."/>
            <person name="Martin F."/>
            <person name="Montanini B."/>
            <person name="Napoli C."/>
            <person name="Nelson D.R."/>
            <person name="Nelson C."/>
            <person name="Nieminen K."/>
            <person name="Nilsson O."/>
            <person name="Pereda V."/>
            <person name="Peter G."/>
            <person name="Philippe R."/>
            <person name="Pilate G."/>
            <person name="Poliakov A."/>
            <person name="Razumovskaya J."/>
            <person name="Richardson P."/>
            <person name="Rinaldi C."/>
            <person name="Ritland K."/>
            <person name="Rouze P."/>
            <person name="Ryaboy D."/>
            <person name="Schmutz J."/>
            <person name="Schrader J."/>
            <person name="Segerman B."/>
            <person name="Shin H."/>
            <person name="Siddiqui A."/>
            <person name="Sterky F."/>
            <person name="Terry A."/>
            <person name="Tsai C.J."/>
            <person name="Uberbacher E."/>
            <person name="Unneberg P."/>
            <person name="Vahala J."/>
            <person name="Wall K."/>
            <person name="Wessler S."/>
            <person name="Yang G."/>
            <person name="Yin T."/>
            <person name="Douglas C."/>
            <person name="Marra M."/>
            <person name="Sandberg G."/>
            <person name="Van de Peer Y."/>
            <person name="Rokhsar D."/>
        </authorList>
    </citation>
    <scope>NUCLEOTIDE SEQUENCE [LARGE SCALE GENOMIC DNA]</scope>
    <source>
        <strain evidence="2">cv. Nisqually</strain>
    </source>
</reference>
<sequence>MSYRPESDIQLLRFELSGRCLIYIISKKWTIKPISRFNRSQKG</sequence>
<keyword evidence="2" id="KW-1185">Reference proteome</keyword>
<dbReference type="InParanoid" id="A0A3N7FWT0"/>
<evidence type="ECO:0000313" key="2">
    <source>
        <dbReference type="Proteomes" id="UP000006729"/>
    </source>
</evidence>
<organism evidence="1 2">
    <name type="scientific">Populus trichocarpa</name>
    <name type="common">Western balsam poplar</name>
    <name type="synonym">Populus balsamifera subsp. trichocarpa</name>
    <dbReference type="NCBI Taxonomy" id="3694"/>
    <lineage>
        <taxon>Eukaryota</taxon>
        <taxon>Viridiplantae</taxon>
        <taxon>Streptophyta</taxon>
        <taxon>Embryophyta</taxon>
        <taxon>Tracheophyta</taxon>
        <taxon>Spermatophyta</taxon>
        <taxon>Magnoliopsida</taxon>
        <taxon>eudicotyledons</taxon>
        <taxon>Gunneridae</taxon>
        <taxon>Pentapetalae</taxon>
        <taxon>rosids</taxon>
        <taxon>fabids</taxon>
        <taxon>Malpighiales</taxon>
        <taxon>Salicaceae</taxon>
        <taxon>Saliceae</taxon>
        <taxon>Populus</taxon>
    </lineage>
</organism>
<proteinExistence type="predicted"/>
<dbReference type="EMBL" id="CM009302">
    <property type="protein sequence ID" value="RQO99413.1"/>
    <property type="molecule type" value="Genomic_DNA"/>
</dbReference>
<dbReference type="Proteomes" id="UP000006729">
    <property type="component" value="Chromosome 13"/>
</dbReference>
<dbReference type="AlphaFoldDB" id="A0A3N7FWT0"/>
<accession>A0A3N7FWT0</accession>
<gene>
    <name evidence="1" type="ORF">POPTR_013G138556</name>
</gene>
<name>A0A3N7FWT0_POPTR</name>
<protein>
    <submittedName>
        <fullName evidence="1">Uncharacterized protein</fullName>
    </submittedName>
</protein>
<evidence type="ECO:0000313" key="1">
    <source>
        <dbReference type="EMBL" id="RQO99413.1"/>
    </source>
</evidence>